<dbReference type="SUPFAM" id="SSF53448">
    <property type="entry name" value="Nucleotide-diphospho-sugar transferases"/>
    <property type="match status" value="2"/>
</dbReference>
<feature type="domain" description="DUF4301" evidence="1">
    <location>
        <begin position="9"/>
        <end position="512"/>
    </location>
</feature>
<dbReference type="Pfam" id="PF14134">
    <property type="entry name" value="DUF4301"/>
    <property type="match status" value="1"/>
</dbReference>
<dbReference type="EMBL" id="AE015924">
    <property type="protein sequence ID" value="AAQ66299.1"/>
    <property type="molecule type" value="Genomic_DNA"/>
</dbReference>
<evidence type="ECO:0000259" key="1">
    <source>
        <dbReference type="Pfam" id="PF14134"/>
    </source>
</evidence>
<dbReference type="AlphaFoldDB" id="Q7MV81"/>
<dbReference type="Gene3D" id="3.90.550.10">
    <property type="entry name" value="Spore Coat Polysaccharide Biosynthesis Protein SpsA, Chain A"/>
    <property type="match status" value="1"/>
</dbReference>
<gene>
    <name evidence="2" type="ordered locus">PG_1209</name>
</gene>
<evidence type="ECO:0000313" key="3">
    <source>
        <dbReference type="Proteomes" id="UP000000588"/>
    </source>
</evidence>
<evidence type="ECO:0000313" key="2">
    <source>
        <dbReference type="EMBL" id="AAQ66299.1"/>
    </source>
</evidence>
<proteinExistence type="predicted"/>
<dbReference type="HOGENOM" id="CLU_024244_0_0_10"/>
<protein>
    <recommendedName>
        <fullName evidence="1">DUF4301 domain-containing protein</fullName>
    </recommendedName>
</protein>
<name>Q7MV81_PORGI</name>
<dbReference type="EnsemblBacteria" id="AAQ66299">
    <property type="protein sequence ID" value="AAQ66299"/>
    <property type="gene ID" value="PG_1209"/>
</dbReference>
<keyword evidence="3" id="KW-1185">Reference proteome</keyword>
<organism evidence="2 3">
    <name type="scientific">Porphyromonas gingivalis (strain ATCC BAA-308 / W83)</name>
    <dbReference type="NCBI Taxonomy" id="242619"/>
    <lineage>
        <taxon>Bacteria</taxon>
        <taxon>Pseudomonadati</taxon>
        <taxon>Bacteroidota</taxon>
        <taxon>Bacteroidia</taxon>
        <taxon>Bacteroidales</taxon>
        <taxon>Porphyromonadaceae</taxon>
        <taxon>Porphyromonas</taxon>
    </lineage>
</organism>
<sequence length="516" mass="59118">MMTTSLFNNDDLNQLESKGITPEEAMRQVEALRYGFPYPNIIAPASLENGIMRLDEDDKSAYLLEWDRYLNSPNCNVVKFVPASGAASRMFKDLYNFLDADYNEPTTDAEKAFFAHLTRFAFYDSLNETCLRNAWRTVPKLIASKEYKTVVENLLYPKGLNYGNLPKGLLLFHLYGKETRTPTEEHLAEGALYERSGTRQVKVHFTVSPEHIEEFKNNIDKRQRFLEDEYCIRYEVSFSVQDSSTDTLALTPEGELFRLENGELLFRPGGHGALIRNLQETNADIVFIKNIDNVVPDFLKCDTIIYKKLIAGVLVKAREHIFNYLQLLEKPKVVHAQLMEIVDFLRYNFCIEISNIDLMEDKDLLELLRRKLDRPIRVCGMVRNQGEPGGGPFIIREADGSSSLQILESTQIDMSDPQKRAIFEQGSYFNPVDLVCSLRDYKGEPFNLESFVNPKTAFISEKSKDGRKLLALERPGLWNGAMDDWNTIFIEVPISTFAPVKTVNDLLRPEHQPCQS</sequence>
<reference evidence="2 3" key="1">
    <citation type="journal article" date="2003" name="J. Bacteriol.">
        <title>Complete genome sequence of the oral pathogenic bacterium Porphyromonas gingivalis strain W83.</title>
        <authorList>
            <person name="Nelson K."/>
            <person name="Fleishmann R."/>
            <person name="DeBoy R."/>
            <person name="Paulsen I."/>
            <person name="Fouts D."/>
            <person name="Eisen J."/>
            <person name="Daugherty S."/>
            <person name="Dodson R."/>
            <person name="Durkin A."/>
            <person name="Gwinn M."/>
            <person name="Haft D."/>
            <person name="Kolonay J."/>
            <person name="Nelson W."/>
            <person name="White O."/>
            <person name="Mason T."/>
            <person name="Tallon L."/>
            <person name="Gray J."/>
            <person name="Granger D."/>
            <person name="Tettelin H."/>
            <person name="Dong H."/>
            <person name="Galvin J."/>
            <person name="Duncan M."/>
            <person name="Dewhirst F."/>
            <person name="Fraser C."/>
        </authorList>
    </citation>
    <scope>NUCLEOTIDE SEQUENCE [LARGE SCALE GENOMIC DNA]</scope>
    <source>
        <strain evidence="3">ATCC BAA-308 / W83</strain>
    </source>
</reference>
<dbReference type="Proteomes" id="UP000000588">
    <property type="component" value="Chromosome"/>
</dbReference>
<dbReference type="InterPro" id="IPR025393">
    <property type="entry name" value="DUF4301"/>
</dbReference>
<dbReference type="eggNOG" id="COG3172">
    <property type="taxonomic scope" value="Bacteria"/>
</dbReference>
<accession>Q7MV81</accession>
<dbReference type="STRING" id="242619.PG_1209"/>
<dbReference type="InterPro" id="IPR029044">
    <property type="entry name" value="Nucleotide-diphossugar_trans"/>
</dbReference>
<dbReference type="KEGG" id="pgi:PG_1209"/>